<feature type="transmembrane region" description="Helical" evidence="7">
    <location>
        <begin position="385"/>
        <end position="407"/>
    </location>
</feature>
<dbReference type="RefSeq" id="WP_308489243.1">
    <property type="nucleotide sequence ID" value="NZ_JAVFCB010000005.1"/>
</dbReference>
<comment type="caution">
    <text evidence="9">The sequence shown here is derived from an EMBL/GenBank/DDBJ whole genome shotgun (WGS) entry which is preliminary data.</text>
</comment>
<dbReference type="InterPro" id="IPR036259">
    <property type="entry name" value="MFS_trans_sf"/>
</dbReference>
<accession>A0ABU0XIB3</accession>
<feature type="transmembrane region" description="Helical" evidence="7">
    <location>
        <begin position="77"/>
        <end position="95"/>
    </location>
</feature>
<reference evidence="9 10" key="1">
    <citation type="submission" date="2023-08" db="EMBL/GenBank/DDBJ databases">
        <title>Microbacterium sp. nov., isolated from a waste landfill.</title>
        <authorList>
            <person name="Wen W."/>
        </authorList>
    </citation>
    <scope>NUCLEOTIDE SEQUENCE [LARGE SCALE GENOMIC DNA]</scope>
    <source>
        <strain evidence="9 10">ASV81</strain>
    </source>
</reference>
<dbReference type="CDD" id="cd17316">
    <property type="entry name" value="MFS_SV2_like"/>
    <property type="match status" value="1"/>
</dbReference>
<sequence length="481" mass="51332">MDGQQHSQSTRDQGQRAPLPTGTAAIPVVLDRIGFNRAQKVILALVLAGMFFSALEENAMGAIAGGLHASFDTTTQQLGFMATFETFGFIIGRLLAGYLGDKFGRRWVLSLNLLLYTIGGLLTALSPNIELFVLFRIVVGIGLGGEFTIGLAMISEMVATRHRGTVSASLNIGSGGIGNFVAYALFLLVLGGMNDMLGGTVHSWRWLLVFLAVPSLMVVFFRRYLPESPRYLLSKGDVLGANRVLTILESGSLRTKVSDDEVKTFVTEADIPAPASKDKSPLKVLFTTGKSIRKLAALGLASWLSFGANGTLFVLLPVMLMDKGYSITDSLLFTMITNLGGLTGASLAAFLAGKVARKRVLILAAFAGCIVGISFALFAQDPVTIMLFGALFKICSMLLNTTLAAWWPEQFPTAIRARGTSFLNAISTSSSMLLPPIAAAVAVAVGINGVFVMFAVMYGIITLAVLVPPETRGRDLEEIEV</sequence>
<evidence type="ECO:0000313" key="10">
    <source>
        <dbReference type="Proteomes" id="UP001230289"/>
    </source>
</evidence>
<protein>
    <submittedName>
        <fullName evidence="9">MFS transporter</fullName>
    </submittedName>
</protein>
<proteinExistence type="predicted"/>
<dbReference type="Pfam" id="PF00083">
    <property type="entry name" value="Sugar_tr"/>
    <property type="match status" value="1"/>
</dbReference>
<feature type="transmembrane region" description="Helical" evidence="7">
    <location>
        <begin position="204"/>
        <end position="225"/>
    </location>
</feature>
<dbReference type="InterPro" id="IPR020846">
    <property type="entry name" value="MFS_dom"/>
</dbReference>
<feature type="transmembrane region" description="Helical" evidence="7">
    <location>
        <begin position="419"/>
        <end position="443"/>
    </location>
</feature>
<name>A0ABU0XIB3_9MICO</name>
<feature type="transmembrane region" description="Helical" evidence="7">
    <location>
        <begin position="449"/>
        <end position="467"/>
    </location>
</feature>
<dbReference type="InterPro" id="IPR005828">
    <property type="entry name" value="MFS_sugar_transport-like"/>
</dbReference>
<organism evidence="9 10">
    <name type="scientific">Microbacterium capsulatum</name>
    <dbReference type="NCBI Taxonomy" id="3041921"/>
    <lineage>
        <taxon>Bacteria</taxon>
        <taxon>Bacillati</taxon>
        <taxon>Actinomycetota</taxon>
        <taxon>Actinomycetes</taxon>
        <taxon>Micrococcales</taxon>
        <taxon>Microbacteriaceae</taxon>
        <taxon>Microbacterium</taxon>
    </lineage>
</organism>
<feature type="transmembrane region" description="Helical" evidence="7">
    <location>
        <begin position="295"/>
        <end position="319"/>
    </location>
</feature>
<comment type="subcellular location">
    <subcellularLocation>
        <location evidence="1">Cell membrane</location>
        <topology evidence="1">Multi-pass membrane protein</topology>
    </subcellularLocation>
</comment>
<dbReference type="EMBL" id="JAVFCB010000005">
    <property type="protein sequence ID" value="MDQ4214308.1"/>
    <property type="molecule type" value="Genomic_DNA"/>
</dbReference>
<evidence type="ECO:0000256" key="5">
    <source>
        <dbReference type="ARBA" id="ARBA00023136"/>
    </source>
</evidence>
<evidence type="ECO:0000256" key="4">
    <source>
        <dbReference type="ARBA" id="ARBA00022989"/>
    </source>
</evidence>
<evidence type="ECO:0000313" key="9">
    <source>
        <dbReference type="EMBL" id="MDQ4214308.1"/>
    </source>
</evidence>
<keyword evidence="4 7" id="KW-1133">Transmembrane helix</keyword>
<feature type="compositionally biased region" description="Polar residues" evidence="6">
    <location>
        <begin position="1"/>
        <end position="12"/>
    </location>
</feature>
<keyword evidence="2" id="KW-0813">Transport</keyword>
<evidence type="ECO:0000259" key="8">
    <source>
        <dbReference type="PROSITE" id="PS50850"/>
    </source>
</evidence>
<feature type="transmembrane region" description="Helical" evidence="7">
    <location>
        <begin position="131"/>
        <end position="154"/>
    </location>
</feature>
<keyword evidence="10" id="KW-1185">Reference proteome</keyword>
<feature type="region of interest" description="Disordered" evidence="6">
    <location>
        <begin position="1"/>
        <end position="20"/>
    </location>
</feature>
<evidence type="ECO:0000256" key="7">
    <source>
        <dbReference type="SAM" id="Phobius"/>
    </source>
</evidence>
<dbReference type="SUPFAM" id="SSF103473">
    <property type="entry name" value="MFS general substrate transporter"/>
    <property type="match status" value="1"/>
</dbReference>
<keyword evidence="5 7" id="KW-0472">Membrane</keyword>
<dbReference type="Gene3D" id="1.20.1250.20">
    <property type="entry name" value="MFS general substrate transporter like domains"/>
    <property type="match status" value="1"/>
</dbReference>
<evidence type="ECO:0000256" key="6">
    <source>
        <dbReference type="SAM" id="MobiDB-lite"/>
    </source>
</evidence>
<feature type="transmembrane region" description="Helical" evidence="7">
    <location>
        <begin position="41"/>
        <end position="65"/>
    </location>
</feature>
<dbReference type="PANTHER" id="PTHR23511:SF34">
    <property type="entry name" value="SYNAPTIC VESICLE GLYCOPROTEIN 2"/>
    <property type="match status" value="1"/>
</dbReference>
<keyword evidence="3 7" id="KW-0812">Transmembrane</keyword>
<feature type="transmembrane region" description="Helical" evidence="7">
    <location>
        <begin position="107"/>
        <end position="125"/>
    </location>
</feature>
<evidence type="ECO:0000256" key="3">
    <source>
        <dbReference type="ARBA" id="ARBA00022692"/>
    </source>
</evidence>
<dbReference type="PROSITE" id="PS50850">
    <property type="entry name" value="MFS"/>
    <property type="match status" value="1"/>
</dbReference>
<feature type="transmembrane region" description="Helical" evidence="7">
    <location>
        <begin position="360"/>
        <end position="379"/>
    </location>
</feature>
<evidence type="ECO:0000256" key="2">
    <source>
        <dbReference type="ARBA" id="ARBA00022448"/>
    </source>
</evidence>
<feature type="domain" description="Major facilitator superfamily (MFS) profile" evidence="8">
    <location>
        <begin position="42"/>
        <end position="473"/>
    </location>
</feature>
<gene>
    <name evidence="9" type="ORF">RBR11_10315</name>
</gene>
<evidence type="ECO:0000256" key="1">
    <source>
        <dbReference type="ARBA" id="ARBA00004651"/>
    </source>
</evidence>
<dbReference type="PANTHER" id="PTHR23511">
    <property type="entry name" value="SYNAPTIC VESICLE GLYCOPROTEIN 2"/>
    <property type="match status" value="1"/>
</dbReference>
<dbReference type="Proteomes" id="UP001230289">
    <property type="component" value="Unassembled WGS sequence"/>
</dbReference>
<feature type="transmembrane region" description="Helical" evidence="7">
    <location>
        <begin position="331"/>
        <end position="353"/>
    </location>
</feature>
<feature type="transmembrane region" description="Helical" evidence="7">
    <location>
        <begin position="166"/>
        <end position="192"/>
    </location>
</feature>